<dbReference type="VEuPathDB" id="FungiDB:ASPWEDRAFT_99152"/>
<feature type="compositionally biased region" description="Acidic residues" evidence="7">
    <location>
        <begin position="383"/>
        <end position="392"/>
    </location>
</feature>
<dbReference type="InterPro" id="IPR006634">
    <property type="entry name" value="TLC-dom"/>
</dbReference>
<feature type="transmembrane region" description="Helical" evidence="8">
    <location>
        <begin position="101"/>
        <end position="123"/>
    </location>
</feature>
<evidence type="ECO:0000313" key="11">
    <source>
        <dbReference type="Proteomes" id="UP000184383"/>
    </source>
</evidence>
<reference evidence="11" key="1">
    <citation type="journal article" date="2017" name="Genome Biol.">
        <title>Comparative genomics reveals high biological diversity and specific adaptations in the industrially and medically important fungal genus Aspergillus.</title>
        <authorList>
            <person name="de Vries R.P."/>
            <person name="Riley R."/>
            <person name="Wiebenga A."/>
            <person name="Aguilar-Osorio G."/>
            <person name="Amillis S."/>
            <person name="Uchima C.A."/>
            <person name="Anderluh G."/>
            <person name="Asadollahi M."/>
            <person name="Askin M."/>
            <person name="Barry K."/>
            <person name="Battaglia E."/>
            <person name="Bayram O."/>
            <person name="Benocci T."/>
            <person name="Braus-Stromeyer S.A."/>
            <person name="Caldana C."/>
            <person name="Canovas D."/>
            <person name="Cerqueira G.C."/>
            <person name="Chen F."/>
            <person name="Chen W."/>
            <person name="Choi C."/>
            <person name="Clum A."/>
            <person name="Dos Santos R.A."/>
            <person name="Damasio A.R."/>
            <person name="Diallinas G."/>
            <person name="Emri T."/>
            <person name="Fekete E."/>
            <person name="Flipphi M."/>
            <person name="Freyberg S."/>
            <person name="Gallo A."/>
            <person name="Gournas C."/>
            <person name="Habgood R."/>
            <person name="Hainaut M."/>
            <person name="Harispe M.L."/>
            <person name="Henrissat B."/>
            <person name="Hilden K.S."/>
            <person name="Hope R."/>
            <person name="Hossain A."/>
            <person name="Karabika E."/>
            <person name="Karaffa L."/>
            <person name="Karanyi Z."/>
            <person name="Krasevec N."/>
            <person name="Kuo A."/>
            <person name="Kusch H."/>
            <person name="LaButti K."/>
            <person name="Lagendijk E.L."/>
            <person name="Lapidus A."/>
            <person name="Levasseur A."/>
            <person name="Lindquist E."/>
            <person name="Lipzen A."/>
            <person name="Logrieco A.F."/>
            <person name="MacCabe A."/>
            <person name="Maekelae M.R."/>
            <person name="Malavazi I."/>
            <person name="Melin P."/>
            <person name="Meyer V."/>
            <person name="Mielnichuk N."/>
            <person name="Miskei M."/>
            <person name="Molnar A.P."/>
            <person name="Mule G."/>
            <person name="Ngan C.Y."/>
            <person name="Orejas M."/>
            <person name="Orosz E."/>
            <person name="Ouedraogo J.P."/>
            <person name="Overkamp K.M."/>
            <person name="Park H.-S."/>
            <person name="Perrone G."/>
            <person name="Piumi F."/>
            <person name="Punt P.J."/>
            <person name="Ram A.F."/>
            <person name="Ramon A."/>
            <person name="Rauscher S."/>
            <person name="Record E."/>
            <person name="Riano-Pachon D.M."/>
            <person name="Robert V."/>
            <person name="Roehrig J."/>
            <person name="Ruller R."/>
            <person name="Salamov A."/>
            <person name="Salih N.S."/>
            <person name="Samson R.A."/>
            <person name="Sandor E."/>
            <person name="Sanguinetti M."/>
            <person name="Schuetze T."/>
            <person name="Sepcic K."/>
            <person name="Shelest E."/>
            <person name="Sherlock G."/>
            <person name="Sophianopoulou V."/>
            <person name="Squina F.M."/>
            <person name="Sun H."/>
            <person name="Susca A."/>
            <person name="Todd R.B."/>
            <person name="Tsang A."/>
            <person name="Unkles S.E."/>
            <person name="van de Wiele N."/>
            <person name="van Rossen-Uffink D."/>
            <person name="Oliveira J.V."/>
            <person name="Vesth T.C."/>
            <person name="Visser J."/>
            <person name="Yu J.-H."/>
            <person name="Zhou M."/>
            <person name="Andersen M.R."/>
            <person name="Archer D.B."/>
            <person name="Baker S.E."/>
            <person name="Benoit I."/>
            <person name="Brakhage A.A."/>
            <person name="Braus G.H."/>
            <person name="Fischer R."/>
            <person name="Frisvad J.C."/>
            <person name="Goldman G.H."/>
            <person name="Houbraken J."/>
            <person name="Oakley B."/>
            <person name="Pocsi I."/>
            <person name="Scazzocchio C."/>
            <person name="Seiboth B."/>
            <person name="vanKuyk P.A."/>
            <person name="Wortman J."/>
            <person name="Dyer P.S."/>
            <person name="Grigoriev I.V."/>
        </authorList>
    </citation>
    <scope>NUCLEOTIDE SEQUENCE [LARGE SCALE GENOMIC DNA]</scope>
    <source>
        <strain evidence="11">DTO 134E9</strain>
    </source>
</reference>
<keyword evidence="5 6" id="KW-0472">Membrane</keyword>
<dbReference type="PROSITE" id="PS50922">
    <property type="entry name" value="TLC"/>
    <property type="match status" value="1"/>
</dbReference>
<comment type="subcellular location">
    <subcellularLocation>
        <location evidence="1">Membrane</location>
        <topology evidence="1">Multi-pass membrane protein</topology>
    </subcellularLocation>
</comment>
<evidence type="ECO:0000256" key="5">
    <source>
        <dbReference type="ARBA" id="ARBA00023136"/>
    </source>
</evidence>
<dbReference type="AlphaFoldDB" id="A0A1L9S250"/>
<feature type="transmembrane region" description="Helical" evidence="8">
    <location>
        <begin position="144"/>
        <end position="161"/>
    </location>
</feature>
<gene>
    <name evidence="10" type="ORF">ASPWEDRAFT_99152</name>
</gene>
<dbReference type="OrthoDB" id="537032at2759"/>
<dbReference type="GO" id="GO:0016020">
    <property type="term" value="C:membrane"/>
    <property type="evidence" value="ECO:0007669"/>
    <property type="project" value="UniProtKB-SubCell"/>
</dbReference>
<feature type="transmembrane region" description="Helical" evidence="8">
    <location>
        <begin position="29"/>
        <end position="49"/>
    </location>
</feature>
<protein>
    <recommendedName>
        <fullName evidence="9">TLC domain-containing protein</fullName>
    </recommendedName>
</protein>
<evidence type="ECO:0000256" key="1">
    <source>
        <dbReference type="ARBA" id="ARBA00004141"/>
    </source>
</evidence>
<keyword evidence="4 8" id="KW-1133">Transmembrane helix</keyword>
<dbReference type="PANTHER" id="PTHR12560:SF0">
    <property type="entry name" value="LD18904P"/>
    <property type="match status" value="1"/>
</dbReference>
<name>A0A1L9S250_ASPWE</name>
<dbReference type="SMART" id="SM00724">
    <property type="entry name" value="TLC"/>
    <property type="match status" value="1"/>
</dbReference>
<evidence type="ECO:0000256" key="2">
    <source>
        <dbReference type="ARBA" id="ARBA00009808"/>
    </source>
</evidence>
<dbReference type="PANTHER" id="PTHR12560">
    <property type="entry name" value="LONGEVITY ASSURANCE FACTOR 1 LAG1"/>
    <property type="match status" value="1"/>
</dbReference>
<dbReference type="Pfam" id="PF03798">
    <property type="entry name" value="TRAM_LAG1_CLN8"/>
    <property type="match status" value="1"/>
</dbReference>
<evidence type="ECO:0000256" key="4">
    <source>
        <dbReference type="ARBA" id="ARBA00022989"/>
    </source>
</evidence>
<feature type="region of interest" description="Disordered" evidence="7">
    <location>
        <begin position="379"/>
        <end position="406"/>
    </location>
</feature>
<evidence type="ECO:0000256" key="6">
    <source>
        <dbReference type="PROSITE-ProRule" id="PRU00205"/>
    </source>
</evidence>
<dbReference type="Proteomes" id="UP000184383">
    <property type="component" value="Unassembled WGS sequence"/>
</dbReference>
<sequence>MATGPPPKKPRFENGWFPTRSVWIQNTYIIFYLWNWPCAVFCACAIHFADRCDVAGISLTILSMLLAVHNLYPSLRPYTTPFFQLSHYQSEDVYVQGWDDIYFVISSAIAFTAIRAITIEWVFQPVAQYAGLKRKASIRFAEQGWLLLYYGFFWSFGMYIWSQSNYWLDFRAIWAEWPARGVSGTLKWYLLVQLSFWVQQIFVINIEERRKDHYQMFTHHIITSTLLGSAYIYGFYNVSNVVLCLMDIVDFMLPTAKILKYLKYETSCNIAFGVFMLTWLIARHVFYLQLCWSIYKNVPEVMPYGTYSGTTAEMLSTDGYPSKFAYLFSPFQDIDGPISMNRTIKWIFLSFLLSLQVLSIIWFGMIVRVAVGVLRTGNAEDTRSDDEEEEEVSTNSQVHIAGKDGPNGTAVVVDSTNAEWRRSNGSSTVRTRGRGRVRLDQSDRKALLGRIGCDKPT</sequence>
<feature type="transmembrane region" description="Helical" evidence="8">
    <location>
        <begin position="271"/>
        <end position="295"/>
    </location>
</feature>
<accession>A0A1L9S250</accession>
<feature type="transmembrane region" description="Helical" evidence="8">
    <location>
        <begin position="54"/>
        <end position="72"/>
    </location>
</feature>
<keyword evidence="3 6" id="KW-0812">Transmembrane</keyword>
<organism evidence="10 11">
    <name type="scientific">Aspergillus wentii DTO 134E9</name>
    <dbReference type="NCBI Taxonomy" id="1073089"/>
    <lineage>
        <taxon>Eukaryota</taxon>
        <taxon>Fungi</taxon>
        <taxon>Dikarya</taxon>
        <taxon>Ascomycota</taxon>
        <taxon>Pezizomycotina</taxon>
        <taxon>Eurotiomycetes</taxon>
        <taxon>Eurotiomycetidae</taxon>
        <taxon>Eurotiales</taxon>
        <taxon>Aspergillaceae</taxon>
        <taxon>Aspergillus</taxon>
        <taxon>Aspergillus subgen. Cremei</taxon>
    </lineage>
</organism>
<dbReference type="STRING" id="1073089.A0A1L9S250"/>
<dbReference type="GeneID" id="63755490"/>
<dbReference type="RefSeq" id="XP_040694910.1">
    <property type="nucleotide sequence ID" value="XM_040839642.1"/>
</dbReference>
<proteinExistence type="inferred from homology"/>
<dbReference type="GO" id="GO:0050291">
    <property type="term" value="F:sphingosine N-acyltransferase activity"/>
    <property type="evidence" value="ECO:0007669"/>
    <property type="project" value="InterPro"/>
</dbReference>
<evidence type="ECO:0000256" key="8">
    <source>
        <dbReference type="SAM" id="Phobius"/>
    </source>
</evidence>
<evidence type="ECO:0000259" key="9">
    <source>
        <dbReference type="PROSITE" id="PS50922"/>
    </source>
</evidence>
<feature type="transmembrane region" description="Helical" evidence="8">
    <location>
        <begin position="186"/>
        <end position="204"/>
    </location>
</feature>
<keyword evidence="11" id="KW-1185">Reference proteome</keyword>
<dbReference type="GO" id="GO:0046513">
    <property type="term" value="P:ceramide biosynthetic process"/>
    <property type="evidence" value="ECO:0007669"/>
    <property type="project" value="InterPro"/>
</dbReference>
<dbReference type="InterPro" id="IPR016439">
    <property type="entry name" value="Lag1/Lac1-like"/>
</dbReference>
<evidence type="ECO:0000256" key="3">
    <source>
        <dbReference type="ARBA" id="ARBA00022692"/>
    </source>
</evidence>
<dbReference type="EMBL" id="KV878209">
    <property type="protein sequence ID" value="OJJ41234.1"/>
    <property type="molecule type" value="Genomic_DNA"/>
</dbReference>
<comment type="similarity">
    <text evidence="2">Belongs to the sphingosine N-acyltransferase family.</text>
</comment>
<feature type="domain" description="TLC" evidence="9">
    <location>
        <begin position="135"/>
        <end position="375"/>
    </location>
</feature>
<evidence type="ECO:0000256" key="7">
    <source>
        <dbReference type="SAM" id="MobiDB-lite"/>
    </source>
</evidence>
<feature type="transmembrane region" description="Helical" evidence="8">
    <location>
        <begin position="346"/>
        <end position="367"/>
    </location>
</feature>
<evidence type="ECO:0000313" key="10">
    <source>
        <dbReference type="EMBL" id="OJJ41234.1"/>
    </source>
</evidence>